<keyword evidence="1" id="KW-0732">Signal</keyword>
<protein>
    <submittedName>
        <fullName evidence="2">Uncharacterized protein</fullName>
    </submittedName>
</protein>
<dbReference type="OMA" id="KPANQAK"/>
<keyword evidence="3" id="KW-1185">Reference proteome</keyword>
<dbReference type="Pfam" id="PF05514">
    <property type="entry name" value="HR_lesion"/>
    <property type="match status" value="1"/>
</dbReference>
<name>W1PDM6_AMBTC</name>
<organism evidence="2 3">
    <name type="scientific">Amborella trichopoda</name>
    <dbReference type="NCBI Taxonomy" id="13333"/>
    <lineage>
        <taxon>Eukaryota</taxon>
        <taxon>Viridiplantae</taxon>
        <taxon>Streptophyta</taxon>
        <taxon>Embryophyta</taxon>
        <taxon>Tracheophyta</taxon>
        <taxon>Spermatophyta</taxon>
        <taxon>Magnoliopsida</taxon>
        <taxon>Amborellales</taxon>
        <taxon>Amborellaceae</taxon>
        <taxon>Amborella</taxon>
    </lineage>
</organism>
<dbReference type="PANTHER" id="PTHR31474:SF1">
    <property type="entry name" value="EXPRESSED PROTEIN"/>
    <property type="match status" value="1"/>
</dbReference>
<evidence type="ECO:0000313" key="2">
    <source>
        <dbReference type="EMBL" id="ERN08042.1"/>
    </source>
</evidence>
<reference evidence="3" key="1">
    <citation type="journal article" date="2013" name="Science">
        <title>The Amborella genome and the evolution of flowering plants.</title>
        <authorList>
            <consortium name="Amborella Genome Project"/>
        </authorList>
    </citation>
    <scope>NUCLEOTIDE SEQUENCE [LARGE SCALE GENOMIC DNA]</scope>
</reference>
<gene>
    <name evidence="2" type="ORF">AMTR_s00012p00262190</name>
</gene>
<dbReference type="Gramene" id="ERN08042">
    <property type="protein sequence ID" value="ERN08042"/>
    <property type="gene ID" value="AMTR_s00012p00262190"/>
</dbReference>
<evidence type="ECO:0000256" key="1">
    <source>
        <dbReference type="SAM" id="SignalP"/>
    </source>
</evidence>
<dbReference type="AlphaFoldDB" id="W1PDM6"/>
<dbReference type="EMBL" id="KI393609">
    <property type="protein sequence ID" value="ERN08042.1"/>
    <property type="molecule type" value="Genomic_DNA"/>
</dbReference>
<dbReference type="PANTHER" id="PTHR31474">
    <property type="entry name" value="HR-LIKE LESION-INDUCER"/>
    <property type="match status" value="1"/>
</dbReference>
<dbReference type="InterPro" id="IPR008637">
    <property type="entry name" value="HR_lesion"/>
</dbReference>
<dbReference type="Proteomes" id="UP000017836">
    <property type="component" value="Unassembled WGS sequence"/>
</dbReference>
<sequence length="136" mass="14878">MGFISFAGRVLFSSIFILAAWQRFNEFADDGGPAVKLLEPKYSLVKNHVTSSLGFQVPEIEIKHLVAAEIALKGIGGILFIFGSSFGAHLLDLFIAIFHKSPEVYITWMSPLGLGQVTELGLGLSPWPELSRTKQS</sequence>
<feature type="chain" id="PRO_5004807281" evidence="1">
    <location>
        <begin position="23"/>
        <end position="136"/>
    </location>
</feature>
<dbReference type="HOGENOM" id="CLU_1878193_0_0_1"/>
<evidence type="ECO:0000313" key="3">
    <source>
        <dbReference type="Proteomes" id="UP000017836"/>
    </source>
</evidence>
<proteinExistence type="predicted"/>
<feature type="signal peptide" evidence="1">
    <location>
        <begin position="1"/>
        <end position="22"/>
    </location>
</feature>
<accession>W1PDM6</accession>
<dbReference type="eggNOG" id="ENOG502RXPQ">
    <property type="taxonomic scope" value="Eukaryota"/>
</dbReference>